<evidence type="ECO:0000313" key="4">
    <source>
        <dbReference type="EMBL" id="AJY76892.1"/>
    </source>
</evidence>
<evidence type="ECO:0000313" key="5">
    <source>
        <dbReference type="Proteomes" id="UP000032633"/>
    </source>
</evidence>
<evidence type="ECO:0000256" key="2">
    <source>
        <dbReference type="ARBA" id="ARBA00023277"/>
    </source>
</evidence>
<dbReference type="InterPro" id="IPR018321">
    <property type="entry name" value="Glucosamine6P_isomerase_CS"/>
</dbReference>
<feature type="domain" description="Glucosamine/galactosamine-6-phosphate isomerase" evidence="3">
    <location>
        <begin position="11"/>
        <end position="225"/>
    </location>
</feature>
<dbReference type="PANTHER" id="PTHR11280">
    <property type="entry name" value="GLUCOSAMINE-6-PHOSPHATE ISOMERASE"/>
    <property type="match status" value="1"/>
</dbReference>
<dbReference type="RefSeq" id="WP_045672317.1">
    <property type="nucleotide sequence ID" value="NZ_CP011058.1"/>
</dbReference>
<dbReference type="OrthoDB" id="9791139at2"/>
<keyword evidence="2" id="KW-0119">Carbohydrate metabolism</keyword>
<dbReference type="Pfam" id="PF01182">
    <property type="entry name" value="Glucosamine_iso"/>
    <property type="match status" value="1"/>
</dbReference>
<protein>
    <submittedName>
        <fullName evidence="4">Glucosamine-6-phosphate deaminase</fullName>
    </submittedName>
</protein>
<sequence length="244" mass="27067">MIVEIKQNYNELSYYTALMIAEYVGRKPDCIMCLAAGNTPVGTLRYLVQMAQEQKVDFGTCRFVGLDEWVGMDKTSDGSAQETLYQEFFSPLSIRPSQIHFFEALSDDLQSECKRIDDYIATEGPIDLMLLGLGVNGHLGLNEPGVDFDSGSHVTELSQTTVTVGQKYFKQRQELTGGITLGIRQIMESETVILIASGKNKADAVYRLQHGEVTNELPASILQRHTNCFVILDQDAAETELPGN</sequence>
<dbReference type="SUPFAM" id="SSF100950">
    <property type="entry name" value="NagB/RpiA/CoA transferase-like"/>
    <property type="match status" value="1"/>
</dbReference>
<dbReference type="HOGENOM" id="CLU_049611_1_1_9"/>
<accession>A0A0D5NPF0</accession>
<dbReference type="GO" id="GO:0042802">
    <property type="term" value="F:identical protein binding"/>
    <property type="evidence" value="ECO:0007669"/>
    <property type="project" value="TreeGrafter"/>
</dbReference>
<dbReference type="KEGG" id="pbj:VN24_22930"/>
<dbReference type="GO" id="GO:0006046">
    <property type="term" value="P:N-acetylglucosamine catabolic process"/>
    <property type="evidence" value="ECO:0007669"/>
    <property type="project" value="TreeGrafter"/>
</dbReference>
<keyword evidence="1" id="KW-0378">Hydrolase</keyword>
<dbReference type="PANTHER" id="PTHR11280:SF5">
    <property type="entry name" value="GLUCOSAMINE-6-PHOSPHATE ISOMERASE"/>
    <property type="match status" value="1"/>
</dbReference>
<reference evidence="4 5" key="1">
    <citation type="journal article" date="2015" name="J. Biotechnol.">
        <title>Complete genome sequence of Paenibacillus beijingensis 7188(T) (=DSM 24997(T)), a novel rhizobacterium from jujube garden soil.</title>
        <authorList>
            <person name="Kwak Y."/>
            <person name="Shin J.H."/>
        </authorList>
    </citation>
    <scope>NUCLEOTIDE SEQUENCE [LARGE SCALE GENOMIC DNA]</scope>
    <source>
        <strain evidence="4 5">DSM 24997</strain>
    </source>
</reference>
<dbReference type="InterPro" id="IPR006148">
    <property type="entry name" value="Glc/Gal-6P_isomerase"/>
</dbReference>
<dbReference type="Proteomes" id="UP000032633">
    <property type="component" value="Chromosome"/>
</dbReference>
<dbReference type="InterPro" id="IPR004547">
    <property type="entry name" value="Glucosamine6P_isomerase"/>
</dbReference>
<dbReference type="PATRIC" id="fig|1126833.4.peg.5040"/>
<dbReference type="PROSITE" id="PS01161">
    <property type="entry name" value="GLC_GALNAC_ISOMERASE"/>
    <property type="match status" value="1"/>
</dbReference>
<evidence type="ECO:0000256" key="1">
    <source>
        <dbReference type="ARBA" id="ARBA00022801"/>
    </source>
</evidence>
<organism evidence="4 5">
    <name type="scientific">Paenibacillus beijingensis</name>
    <dbReference type="NCBI Taxonomy" id="1126833"/>
    <lineage>
        <taxon>Bacteria</taxon>
        <taxon>Bacillati</taxon>
        <taxon>Bacillota</taxon>
        <taxon>Bacilli</taxon>
        <taxon>Bacillales</taxon>
        <taxon>Paenibacillaceae</taxon>
        <taxon>Paenibacillus</taxon>
    </lineage>
</organism>
<dbReference type="EMBL" id="CP011058">
    <property type="protein sequence ID" value="AJY76892.1"/>
    <property type="molecule type" value="Genomic_DNA"/>
</dbReference>
<dbReference type="GO" id="GO:0005975">
    <property type="term" value="P:carbohydrate metabolic process"/>
    <property type="evidence" value="ECO:0007669"/>
    <property type="project" value="InterPro"/>
</dbReference>
<dbReference type="STRING" id="1126833.VN24_22930"/>
<evidence type="ECO:0000259" key="3">
    <source>
        <dbReference type="Pfam" id="PF01182"/>
    </source>
</evidence>
<dbReference type="InterPro" id="IPR037171">
    <property type="entry name" value="NagB/RpiA_transferase-like"/>
</dbReference>
<gene>
    <name evidence="4" type="ORF">VN24_22930</name>
</gene>
<dbReference type="GO" id="GO:0004342">
    <property type="term" value="F:glucosamine-6-phosphate deaminase activity"/>
    <property type="evidence" value="ECO:0007669"/>
    <property type="project" value="InterPro"/>
</dbReference>
<reference evidence="5" key="2">
    <citation type="submission" date="2015-03" db="EMBL/GenBank/DDBJ databases">
        <title>Genome sequence of Paenibacillus beijingensis strain DSM 24997T.</title>
        <authorList>
            <person name="Kwak Y."/>
            <person name="Shin J.-H."/>
        </authorList>
    </citation>
    <scope>NUCLEOTIDE SEQUENCE [LARGE SCALE GENOMIC DNA]</scope>
    <source>
        <strain evidence="5">DSM 24997</strain>
    </source>
</reference>
<dbReference type="GO" id="GO:0005737">
    <property type="term" value="C:cytoplasm"/>
    <property type="evidence" value="ECO:0007669"/>
    <property type="project" value="TreeGrafter"/>
</dbReference>
<proteinExistence type="predicted"/>
<keyword evidence="5" id="KW-1185">Reference proteome</keyword>
<dbReference type="AlphaFoldDB" id="A0A0D5NPF0"/>
<dbReference type="GO" id="GO:0019262">
    <property type="term" value="P:N-acetylneuraminate catabolic process"/>
    <property type="evidence" value="ECO:0007669"/>
    <property type="project" value="TreeGrafter"/>
</dbReference>
<dbReference type="GO" id="GO:0006043">
    <property type="term" value="P:glucosamine catabolic process"/>
    <property type="evidence" value="ECO:0007669"/>
    <property type="project" value="TreeGrafter"/>
</dbReference>
<dbReference type="CDD" id="cd01399">
    <property type="entry name" value="GlcN6P_deaminase"/>
    <property type="match status" value="1"/>
</dbReference>
<dbReference type="Gene3D" id="3.40.50.1360">
    <property type="match status" value="1"/>
</dbReference>
<name>A0A0D5NPF0_9BACL</name>